<dbReference type="PANTHER" id="PTHR43283">
    <property type="entry name" value="BETA-LACTAMASE-RELATED"/>
    <property type="match status" value="1"/>
</dbReference>
<dbReference type="PANTHER" id="PTHR43283:SF3">
    <property type="entry name" value="BETA-LACTAMASE FAMILY PROTEIN (AFU_ORTHOLOGUE AFUA_5G07500)"/>
    <property type="match status" value="1"/>
</dbReference>
<reference evidence="2 3" key="1">
    <citation type="journal article" date="2015" name="Int. J. Syst. Evol. Microbiol.">
        <title>Flavisolibacter ginsenosidimutans sp. nov., with ginsenoside-converting activity isolated from soil used for cultivating ginseng.</title>
        <authorList>
            <person name="Zhao Y."/>
            <person name="Liu Q."/>
            <person name="Kang M.S."/>
            <person name="Jin F."/>
            <person name="Yu H."/>
            <person name="Im W.T."/>
        </authorList>
    </citation>
    <scope>NUCLEOTIDE SEQUENCE [LARGE SCALE GENOMIC DNA]</scope>
    <source>
        <strain evidence="2 3">Gsoil 636</strain>
    </source>
</reference>
<protein>
    <submittedName>
        <fullName evidence="2">Serine hydrolase</fullName>
    </submittedName>
</protein>
<dbReference type="InterPro" id="IPR001466">
    <property type="entry name" value="Beta-lactam-related"/>
</dbReference>
<evidence type="ECO:0000259" key="1">
    <source>
        <dbReference type="Pfam" id="PF00144"/>
    </source>
</evidence>
<keyword evidence="3" id="KW-1185">Reference proteome</keyword>
<evidence type="ECO:0000313" key="2">
    <source>
        <dbReference type="EMBL" id="QEC55785.1"/>
    </source>
</evidence>
<dbReference type="Proteomes" id="UP000321204">
    <property type="component" value="Chromosome"/>
</dbReference>
<proteinExistence type="predicted"/>
<dbReference type="SUPFAM" id="SSF56601">
    <property type="entry name" value="beta-lactamase/transpeptidase-like"/>
    <property type="match status" value="1"/>
</dbReference>
<dbReference type="GO" id="GO:0016787">
    <property type="term" value="F:hydrolase activity"/>
    <property type="evidence" value="ECO:0007669"/>
    <property type="project" value="UniProtKB-KW"/>
</dbReference>
<dbReference type="Pfam" id="PF00144">
    <property type="entry name" value="Beta-lactamase"/>
    <property type="match status" value="1"/>
</dbReference>
<feature type="domain" description="Beta-lactamase-related" evidence="1">
    <location>
        <begin position="117"/>
        <end position="395"/>
    </location>
</feature>
<accession>A0A5B8UHG0</accession>
<name>A0A5B8UHG0_9BACT</name>
<organism evidence="2 3">
    <name type="scientific">Flavisolibacter ginsenosidimutans</name>
    <dbReference type="NCBI Taxonomy" id="661481"/>
    <lineage>
        <taxon>Bacteria</taxon>
        <taxon>Pseudomonadati</taxon>
        <taxon>Bacteroidota</taxon>
        <taxon>Chitinophagia</taxon>
        <taxon>Chitinophagales</taxon>
        <taxon>Chitinophagaceae</taxon>
        <taxon>Flavisolibacter</taxon>
    </lineage>
</organism>
<dbReference type="Gene3D" id="3.40.710.10">
    <property type="entry name" value="DD-peptidase/beta-lactamase superfamily"/>
    <property type="match status" value="1"/>
</dbReference>
<dbReference type="KEGG" id="fgg:FSB75_07725"/>
<keyword evidence="2" id="KW-0378">Hydrolase</keyword>
<dbReference type="InterPro" id="IPR012338">
    <property type="entry name" value="Beta-lactam/transpept-like"/>
</dbReference>
<sequence length="422" mass="47082">MVKRNLLRLLNNLRRFNGEVVQIHISYFENFELEILFAVSDLRQIFVRYQIQFHPSSSVIMSQRAVLNCLKFSLVATLLLILQPVFSQTKKSTAPSLFPDLESAIEPRRKDLGGDLMVYVANRDTVVYQKAFGDVNNRTQAPAGAASTWFTTALVLQLVDEGKISLDDKVTQYLPVYGSYYKSYITVRHCLTNTTGIKAEPFKTANVHEMARFASLEEEVANYAKIDIAANAGDAYNYNGMGTNIAARIVEIVTKKKFEQLMRQRIFTPLGMRNSTFASDDGSAPNPAFGAKTTAADFIRFLQMILNNGVFAGKQILSEKAVAEMRKIQVESSRMNGVSKAFAGLEQTLGVWAIEGSEKVGASASALVYPSLTGVWPMVDFSRGYAFVLLPKTFTGEQNSNVYMGLKQVFDEKWKGRKNDAR</sequence>
<dbReference type="EMBL" id="CP042433">
    <property type="protein sequence ID" value="QEC55785.1"/>
    <property type="molecule type" value="Genomic_DNA"/>
</dbReference>
<gene>
    <name evidence="2" type="ORF">FSB75_07725</name>
</gene>
<dbReference type="OrthoDB" id="2247630at2"/>
<evidence type="ECO:0000313" key="3">
    <source>
        <dbReference type="Proteomes" id="UP000321204"/>
    </source>
</evidence>
<dbReference type="AlphaFoldDB" id="A0A5B8UHG0"/>
<dbReference type="InterPro" id="IPR050789">
    <property type="entry name" value="Diverse_Enzym_Activities"/>
</dbReference>